<organism evidence="2 3">
    <name type="scientific">Crotalaria pallida</name>
    <name type="common">Smooth rattlebox</name>
    <name type="synonym">Crotalaria striata</name>
    <dbReference type="NCBI Taxonomy" id="3830"/>
    <lineage>
        <taxon>Eukaryota</taxon>
        <taxon>Viridiplantae</taxon>
        <taxon>Streptophyta</taxon>
        <taxon>Embryophyta</taxon>
        <taxon>Tracheophyta</taxon>
        <taxon>Spermatophyta</taxon>
        <taxon>Magnoliopsida</taxon>
        <taxon>eudicotyledons</taxon>
        <taxon>Gunneridae</taxon>
        <taxon>Pentapetalae</taxon>
        <taxon>rosids</taxon>
        <taxon>fabids</taxon>
        <taxon>Fabales</taxon>
        <taxon>Fabaceae</taxon>
        <taxon>Papilionoideae</taxon>
        <taxon>50 kb inversion clade</taxon>
        <taxon>genistoids sensu lato</taxon>
        <taxon>core genistoids</taxon>
        <taxon>Crotalarieae</taxon>
        <taxon>Crotalaria</taxon>
    </lineage>
</organism>
<proteinExistence type="predicted"/>
<comment type="caution">
    <text evidence="2">The sequence shown here is derived from an EMBL/GenBank/DDBJ whole genome shotgun (WGS) entry which is preliminary data.</text>
</comment>
<dbReference type="Proteomes" id="UP001372338">
    <property type="component" value="Unassembled WGS sequence"/>
</dbReference>
<feature type="compositionally biased region" description="Acidic residues" evidence="1">
    <location>
        <begin position="61"/>
        <end position="80"/>
    </location>
</feature>
<sequence length="88" mass="10069">MINAFLESNRIAEEEQSARIHAEFPNWFKKQTITGLRGNSQEEAEEVDPNDVLPATVFVEEVEEDEDEVENEANDEELEIDQNVSDSD</sequence>
<evidence type="ECO:0000313" key="3">
    <source>
        <dbReference type="Proteomes" id="UP001372338"/>
    </source>
</evidence>
<accession>A0AAN9ILN2</accession>
<dbReference type="AlphaFoldDB" id="A0AAN9ILN2"/>
<dbReference type="EMBL" id="JAYWIO010000002">
    <property type="protein sequence ID" value="KAK7281516.1"/>
    <property type="molecule type" value="Genomic_DNA"/>
</dbReference>
<reference evidence="2 3" key="1">
    <citation type="submission" date="2024-01" db="EMBL/GenBank/DDBJ databases">
        <title>The genomes of 5 underutilized Papilionoideae crops provide insights into root nodulation and disease resistanc.</title>
        <authorList>
            <person name="Yuan L."/>
        </authorList>
    </citation>
    <scope>NUCLEOTIDE SEQUENCE [LARGE SCALE GENOMIC DNA]</scope>
    <source>
        <strain evidence="2">ZHUSHIDOU_FW_LH</strain>
        <tissue evidence="2">Leaf</tissue>
    </source>
</reference>
<gene>
    <name evidence="2" type="ORF">RIF29_09584</name>
</gene>
<keyword evidence="3" id="KW-1185">Reference proteome</keyword>
<feature type="region of interest" description="Disordered" evidence="1">
    <location>
        <begin position="61"/>
        <end position="88"/>
    </location>
</feature>
<protein>
    <submittedName>
        <fullName evidence="2">Uncharacterized protein</fullName>
    </submittedName>
</protein>
<evidence type="ECO:0000256" key="1">
    <source>
        <dbReference type="SAM" id="MobiDB-lite"/>
    </source>
</evidence>
<name>A0AAN9ILN2_CROPI</name>
<evidence type="ECO:0000313" key="2">
    <source>
        <dbReference type="EMBL" id="KAK7281516.1"/>
    </source>
</evidence>